<keyword evidence="1" id="KW-0812">Transmembrane</keyword>
<sequence length="204" mass="24005">MIIELYGLSGSGKSTLARRLVEIDSAKFVLADFSNKLERYFYLLLYLINNPVTFTNWLLFLWQNRKLFSYKLHLLFLSMAKLQKAVLIKDKKVLLDEGLLQRVLTIADSEIDNRLLDKLLKHLNKLGHLIIMEGGDWQRFVKYSNKENSPRVKMGQEYLESWQNLQSKNNDIIKKYLAQKQSLKKYIYNKENITAEKVTLDLID</sequence>
<protein>
    <submittedName>
        <fullName evidence="2">Uncharacterized protein</fullName>
    </submittedName>
</protein>
<dbReference type="SUPFAM" id="SSF52540">
    <property type="entry name" value="P-loop containing nucleoside triphosphate hydrolases"/>
    <property type="match status" value="1"/>
</dbReference>
<dbReference type="AlphaFoldDB" id="A0A1G2C091"/>
<gene>
    <name evidence="2" type="ORF">A2406_04550</name>
</gene>
<evidence type="ECO:0000256" key="1">
    <source>
        <dbReference type="SAM" id="Phobius"/>
    </source>
</evidence>
<reference evidence="2 3" key="1">
    <citation type="journal article" date="2016" name="Nat. Commun.">
        <title>Thousands of microbial genomes shed light on interconnected biogeochemical processes in an aquifer system.</title>
        <authorList>
            <person name="Anantharaman K."/>
            <person name="Brown C.T."/>
            <person name="Hug L.A."/>
            <person name="Sharon I."/>
            <person name="Castelle C.J."/>
            <person name="Probst A.J."/>
            <person name="Thomas B.C."/>
            <person name="Singh A."/>
            <person name="Wilkins M.J."/>
            <person name="Karaoz U."/>
            <person name="Brodie E.L."/>
            <person name="Williams K.H."/>
            <person name="Hubbard S.S."/>
            <person name="Banfield J.F."/>
        </authorList>
    </citation>
    <scope>NUCLEOTIDE SEQUENCE [LARGE SCALE GENOMIC DNA]</scope>
</reference>
<name>A0A1G2C091_9BACT</name>
<proteinExistence type="predicted"/>
<accession>A0A1G2C091</accession>
<organism evidence="2 3">
    <name type="scientific">Candidatus Komeilibacteria bacterium RIFOXYC1_FULL_37_11</name>
    <dbReference type="NCBI Taxonomy" id="1798555"/>
    <lineage>
        <taxon>Bacteria</taxon>
        <taxon>Candidatus Komeiliibacteriota</taxon>
    </lineage>
</organism>
<dbReference type="InterPro" id="IPR027417">
    <property type="entry name" value="P-loop_NTPase"/>
</dbReference>
<dbReference type="Gene3D" id="3.40.50.300">
    <property type="entry name" value="P-loop containing nucleotide triphosphate hydrolases"/>
    <property type="match status" value="1"/>
</dbReference>
<comment type="caution">
    <text evidence="2">The sequence shown here is derived from an EMBL/GenBank/DDBJ whole genome shotgun (WGS) entry which is preliminary data.</text>
</comment>
<keyword evidence="1" id="KW-0472">Membrane</keyword>
<dbReference type="Proteomes" id="UP000177626">
    <property type="component" value="Unassembled WGS sequence"/>
</dbReference>
<evidence type="ECO:0000313" key="3">
    <source>
        <dbReference type="Proteomes" id="UP000177626"/>
    </source>
</evidence>
<evidence type="ECO:0000313" key="2">
    <source>
        <dbReference type="EMBL" id="OGY94845.1"/>
    </source>
</evidence>
<feature type="transmembrane region" description="Helical" evidence="1">
    <location>
        <begin position="40"/>
        <end position="62"/>
    </location>
</feature>
<keyword evidence="1" id="KW-1133">Transmembrane helix</keyword>
<dbReference type="EMBL" id="MHKQ01000002">
    <property type="protein sequence ID" value="OGY94845.1"/>
    <property type="molecule type" value="Genomic_DNA"/>
</dbReference>